<name>A0ABP8HDN8_9SPHI</name>
<sequence>MKKHFSLIAVIAMAVIFSAFTFQKNIVSPKITVSHVRNTADSLDLGYFVVAGQEYHAYGNPAAGSNVTQIYATNNATSADVTACTNVTGTWNTTSGPGGDGLGLNVRFRHNGVIKAYSGIVYY</sequence>
<organism evidence="1 2">
    <name type="scientific">Mucilaginibacter gynuensis</name>
    <dbReference type="NCBI Taxonomy" id="1302236"/>
    <lineage>
        <taxon>Bacteria</taxon>
        <taxon>Pseudomonadati</taxon>
        <taxon>Bacteroidota</taxon>
        <taxon>Sphingobacteriia</taxon>
        <taxon>Sphingobacteriales</taxon>
        <taxon>Sphingobacteriaceae</taxon>
        <taxon>Mucilaginibacter</taxon>
    </lineage>
</organism>
<gene>
    <name evidence="1" type="ORF">GCM10023149_47620</name>
</gene>
<evidence type="ECO:0000313" key="2">
    <source>
        <dbReference type="Proteomes" id="UP001500582"/>
    </source>
</evidence>
<protein>
    <submittedName>
        <fullName evidence="1">Uncharacterized protein</fullName>
    </submittedName>
</protein>
<keyword evidence="2" id="KW-1185">Reference proteome</keyword>
<accession>A0ABP8HDN8</accession>
<proteinExistence type="predicted"/>
<dbReference type="RefSeq" id="WP_345213709.1">
    <property type="nucleotide sequence ID" value="NZ_BAABFT010000020.1"/>
</dbReference>
<dbReference type="EMBL" id="BAABFT010000020">
    <property type="protein sequence ID" value="GAA4337938.1"/>
    <property type="molecule type" value="Genomic_DNA"/>
</dbReference>
<reference evidence="2" key="1">
    <citation type="journal article" date="2019" name="Int. J. Syst. Evol. Microbiol.">
        <title>The Global Catalogue of Microorganisms (GCM) 10K type strain sequencing project: providing services to taxonomists for standard genome sequencing and annotation.</title>
        <authorList>
            <consortium name="The Broad Institute Genomics Platform"/>
            <consortium name="The Broad Institute Genome Sequencing Center for Infectious Disease"/>
            <person name="Wu L."/>
            <person name="Ma J."/>
        </authorList>
    </citation>
    <scope>NUCLEOTIDE SEQUENCE [LARGE SCALE GENOMIC DNA]</scope>
    <source>
        <strain evidence="2">JCM 17705</strain>
    </source>
</reference>
<evidence type="ECO:0000313" key="1">
    <source>
        <dbReference type="EMBL" id="GAA4337938.1"/>
    </source>
</evidence>
<dbReference type="Proteomes" id="UP001500582">
    <property type="component" value="Unassembled WGS sequence"/>
</dbReference>
<comment type="caution">
    <text evidence="1">The sequence shown here is derived from an EMBL/GenBank/DDBJ whole genome shotgun (WGS) entry which is preliminary data.</text>
</comment>